<evidence type="ECO:0000313" key="7">
    <source>
        <dbReference type="Proteomes" id="UP000265618"/>
    </source>
</evidence>
<dbReference type="InterPro" id="IPR036322">
    <property type="entry name" value="WD40_repeat_dom_sf"/>
</dbReference>
<dbReference type="PANTHER" id="PTHR19924">
    <property type="entry name" value="UTP15 U3 SMALL NUCLEOLAR RNA-ASSOCIATED PROTEIN 15 FAMILY MEMBER"/>
    <property type="match status" value="1"/>
</dbReference>
<feature type="non-terminal residue" evidence="6">
    <location>
        <position position="1"/>
    </location>
</feature>
<keyword evidence="7" id="KW-1185">Reference proteome</keyword>
<protein>
    <submittedName>
        <fullName evidence="6">Uncharacterized protein</fullName>
    </submittedName>
</protein>
<dbReference type="PANTHER" id="PTHR19924:SF26">
    <property type="entry name" value="U3 SMALL NUCLEOLAR RNA-ASSOCIATED PROTEIN 15 HOMOLOG"/>
    <property type="match status" value="1"/>
</dbReference>
<evidence type="ECO:0000256" key="4">
    <source>
        <dbReference type="ARBA" id="ARBA00023242"/>
    </source>
</evidence>
<dbReference type="SUPFAM" id="SSF50978">
    <property type="entry name" value="WD40 repeat-like"/>
    <property type="match status" value="1"/>
</dbReference>
<gene>
    <name evidence="6" type="ORF">KIPB_014794</name>
</gene>
<accession>A0A9K3D9Q3</accession>
<dbReference type="Gene3D" id="2.130.10.10">
    <property type="entry name" value="YVTN repeat-like/Quinoprotein amine dehydrogenase"/>
    <property type="match status" value="1"/>
</dbReference>
<dbReference type="GO" id="GO:0005730">
    <property type="term" value="C:nucleolus"/>
    <property type="evidence" value="ECO:0007669"/>
    <property type="project" value="UniProtKB-SubCell"/>
</dbReference>
<evidence type="ECO:0000313" key="6">
    <source>
        <dbReference type="EMBL" id="GIQ91509.1"/>
    </source>
</evidence>
<dbReference type="Pfam" id="PF00400">
    <property type="entry name" value="WD40"/>
    <property type="match status" value="2"/>
</dbReference>
<dbReference type="Proteomes" id="UP000265618">
    <property type="component" value="Unassembled WGS sequence"/>
</dbReference>
<keyword evidence="4" id="KW-0539">Nucleus</keyword>
<evidence type="ECO:0000256" key="2">
    <source>
        <dbReference type="ARBA" id="ARBA00022574"/>
    </source>
</evidence>
<dbReference type="GO" id="GO:0045943">
    <property type="term" value="P:positive regulation of transcription by RNA polymerase I"/>
    <property type="evidence" value="ECO:0007669"/>
    <property type="project" value="TreeGrafter"/>
</dbReference>
<dbReference type="AlphaFoldDB" id="A0A9K3D9Q3"/>
<reference evidence="6 7" key="1">
    <citation type="journal article" date="2018" name="PLoS ONE">
        <title>The draft genome of Kipferlia bialata reveals reductive genome evolution in fornicate parasites.</title>
        <authorList>
            <person name="Tanifuji G."/>
            <person name="Takabayashi S."/>
            <person name="Kume K."/>
            <person name="Takagi M."/>
            <person name="Nakayama T."/>
            <person name="Kamikawa R."/>
            <person name="Inagaki Y."/>
            <person name="Hashimoto T."/>
        </authorList>
    </citation>
    <scope>NUCLEOTIDE SEQUENCE [LARGE SCALE GENOMIC DNA]</scope>
    <source>
        <strain evidence="6">NY0173</strain>
    </source>
</reference>
<dbReference type="InterPro" id="IPR001680">
    <property type="entry name" value="WD40_rpt"/>
</dbReference>
<dbReference type="EMBL" id="BDIP01007839">
    <property type="protein sequence ID" value="GIQ91509.1"/>
    <property type="molecule type" value="Genomic_DNA"/>
</dbReference>
<proteinExistence type="predicted"/>
<dbReference type="SMART" id="SM00320">
    <property type="entry name" value="WD40"/>
    <property type="match status" value="2"/>
</dbReference>
<comment type="subcellular location">
    <subcellularLocation>
        <location evidence="1">Nucleus</location>
        <location evidence="1">Nucleolus</location>
    </subcellularLocation>
</comment>
<keyword evidence="2 5" id="KW-0853">WD repeat</keyword>
<feature type="repeat" description="WD" evidence="5">
    <location>
        <begin position="25"/>
        <end position="39"/>
    </location>
</feature>
<dbReference type="InterPro" id="IPR015943">
    <property type="entry name" value="WD40/YVTN_repeat-like_dom_sf"/>
</dbReference>
<name>A0A9K3D9Q3_9EUKA</name>
<evidence type="ECO:0000256" key="1">
    <source>
        <dbReference type="ARBA" id="ARBA00004604"/>
    </source>
</evidence>
<keyword evidence="3" id="KW-0677">Repeat</keyword>
<organism evidence="6 7">
    <name type="scientific">Kipferlia bialata</name>
    <dbReference type="NCBI Taxonomy" id="797122"/>
    <lineage>
        <taxon>Eukaryota</taxon>
        <taxon>Metamonada</taxon>
        <taxon>Carpediemonas-like organisms</taxon>
        <taxon>Kipferlia</taxon>
    </lineage>
</organism>
<sequence>AKLVIKDAHVGGVSAAVPLLGSETLLVTGGADKQVKVWDTSLLLGPAASEGDEAMAEERPLTPVHTFQMGHAVDVVAASSGLVFVGADREITTFDVASGEALASAAVVKGTGALHWSPSSGVLIAGGLDGTLRLYKPTLDIICNVTRYPSAVMSVTQSKSGSILSGLAQGGVAVRYTDKVRIHTHTPTPIFCYYKCLC</sequence>
<comment type="caution">
    <text evidence="6">The sequence shown here is derived from an EMBL/GenBank/DDBJ whole genome shotgun (WGS) entry which is preliminary data.</text>
</comment>
<evidence type="ECO:0000256" key="3">
    <source>
        <dbReference type="ARBA" id="ARBA00022737"/>
    </source>
</evidence>
<evidence type="ECO:0000256" key="5">
    <source>
        <dbReference type="PROSITE-ProRule" id="PRU00221"/>
    </source>
</evidence>
<dbReference type="PROSITE" id="PS50082">
    <property type="entry name" value="WD_REPEATS_2"/>
    <property type="match status" value="1"/>
</dbReference>
<dbReference type="OrthoDB" id="364224at2759"/>
<dbReference type="GO" id="GO:0006364">
    <property type="term" value="P:rRNA processing"/>
    <property type="evidence" value="ECO:0007669"/>
    <property type="project" value="TreeGrafter"/>
</dbReference>